<gene>
    <name evidence="1" type="ORF">Pcinc_017946</name>
</gene>
<keyword evidence="2" id="KW-1185">Reference proteome</keyword>
<dbReference type="AlphaFoldDB" id="A0AAE1FQF4"/>
<sequence length="89" mass="9965">MPWYTRLSQFTQAVTPAFSLVVQYSYHCGPGIGGYRGTLPLPAVRIHHLHITLPSGHSGRGCIRATVFNIHKSRVMKRDRFIWASSPSS</sequence>
<name>A0AAE1FQF4_PETCI</name>
<reference evidence="1" key="1">
    <citation type="submission" date="2023-10" db="EMBL/GenBank/DDBJ databases">
        <title>Genome assemblies of two species of porcelain crab, Petrolisthes cinctipes and Petrolisthes manimaculis (Anomura: Porcellanidae).</title>
        <authorList>
            <person name="Angst P."/>
        </authorList>
    </citation>
    <scope>NUCLEOTIDE SEQUENCE</scope>
    <source>
        <strain evidence="1">PB745_01</strain>
        <tissue evidence="1">Gill</tissue>
    </source>
</reference>
<accession>A0AAE1FQF4</accession>
<proteinExistence type="predicted"/>
<comment type="caution">
    <text evidence="1">The sequence shown here is derived from an EMBL/GenBank/DDBJ whole genome shotgun (WGS) entry which is preliminary data.</text>
</comment>
<evidence type="ECO:0000313" key="2">
    <source>
        <dbReference type="Proteomes" id="UP001286313"/>
    </source>
</evidence>
<organism evidence="1 2">
    <name type="scientific">Petrolisthes cinctipes</name>
    <name type="common">Flat porcelain crab</name>
    <dbReference type="NCBI Taxonomy" id="88211"/>
    <lineage>
        <taxon>Eukaryota</taxon>
        <taxon>Metazoa</taxon>
        <taxon>Ecdysozoa</taxon>
        <taxon>Arthropoda</taxon>
        <taxon>Crustacea</taxon>
        <taxon>Multicrustacea</taxon>
        <taxon>Malacostraca</taxon>
        <taxon>Eumalacostraca</taxon>
        <taxon>Eucarida</taxon>
        <taxon>Decapoda</taxon>
        <taxon>Pleocyemata</taxon>
        <taxon>Anomura</taxon>
        <taxon>Galatheoidea</taxon>
        <taxon>Porcellanidae</taxon>
        <taxon>Petrolisthes</taxon>
    </lineage>
</organism>
<dbReference type="EMBL" id="JAWQEG010001692">
    <property type="protein sequence ID" value="KAK3877337.1"/>
    <property type="molecule type" value="Genomic_DNA"/>
</dbReference>
<dbReference type="Proteomes" id="UP001286313">
    <property type="component" value="Unassembled WGS sequence"/>
</dbReference>
<protein>
    <submittedName>
        <fullName evidence="1">Uncharacterized protein</fullName>
    </submittedName>
</protein>
<evidence type="ECO:0000313" key="1">
    <source>
        <dbReference type="EMBL" id="KAK3877337.1"/>
    </source>
</evidence>